<dbReference type="EMBL" id="KI980351">
    <property type="protein sequence ID" value="EXK29359.1"/>
    <property type="molecule type" value="Genomic_DNA"/>
</dbReference>
<organism evidence="1">
    <name type="scientific">Fusarium oxysporum f. sp. melonis 26406</name>
    <dbReference type="NCBI Taxonomy" id="1089452"/>
    <lineage>
        <taxon>Eukaryota</taxon>
        <taxon>Fungi</taxon>
        <taxon>Dikarya</taxon>
        <taxon>Ascomycota</taxon>
        <taxon>Pezizomycotina</taxon>
        <taxon>Sordariomycetes</taxon>
        <taxon>Hypocreomycetidae</taxon>
        <taxon>Hypocreales</taxon>
        <taxon>Nectriaceae</taxon>
        <taxon>Fusarium</taxon>
        <taxon>Fusarium oxysporum species complex</taxon>
    </lineage>
</organism>
<proteinExistence type="predicted"/>
<accession>W9ZC25</accession>
<protein>
    <submittedName>
        <fullName evidence="1">Uncharacterized protein</fullName>
    </submittedName>
</protein>
<dbReference type="HOGENOM" id="CLU_205451_0_0_1"/>
<dbReference type="AlphaFoldDB" id="W9ZC25"/>
<sequence length="67" mass="8007">MSRRIEQSSSLETESGRLGDKPISVIIFILLFRERSGGIFAIFMHTFEYYCPLFCTWLPRMTWHLQY</sequence>
<gene>
    <name evidence="1" type="ORF">FOMG_14515</name>
</gene>
<reference evidence="1" key="1">
    <citation type="submission" date="2012-04" db="EMBL/GenBank/DDBJ databases">
        <title>The Genome Sequence of Fusarium oxysporum melonis.</title>
        <authorList>
            <consortium name="The Broad Institute Genome Sequencing Platform"/>
            <person name="Ma L.-J."/>
            <person name="Gale L.R."/>
            <person name="Schwartz D.C."/>
            <person name="Zhou S."/>
            <person name="Corby-Kistler H."/>
            <person name="Young S.K."/>
            <person name="Zeng Q."/>
            <person name="Gargeya S."/>
            <person name="Fitzgerald M."/>
            <person name="Haas B."/>
            <person name="Abouelleil A."/>
            <person name="Alvarado L."/>
            <person name="Arachchi H.M."/>
            <person name="Berlin A."/>
            <person name="Brown A."/>
            <person name="Chapman S.B."/>
            <person name="Chen Z."/>
            <person name="Dunbar C."/>
            <person name="Freedman E."/>
            <person name="Gearin G."/>
            <person name="Goldberg J."/>
            <person name="Griggs A."/>
            <person name="Gujja S."/>
            <person name="Heiman D."/>
            <person name="Howarth C."/>
            <person name="Larson L."/>
            <person name="Lui A."/>
            <person name="MacDonald P.J.P."/>
            <person name="Montmayeur A."/>
            <person name="Murphy C."/>
            <person name="Neiman D."/>
            <person name="Pearson M."/>
            <person name="Priest M."/>
            <person name="Roberts A."/>
            <person name="Saif S."/>
            <person name="Shea T."/>
            <person name="Shenoy N."/>
            <person name="Sisk P."/>
            <person name="Stolte C."/>
            <person name="Sykes S."/>
            <person name="Wortman J."/>
            <person name="Nusbaum C."/>
            <person name="Birren B."/>
        </authorList>
    </citation>
    <scope>NUCLEOTIDE SEQUENCE</scope>
    <source>
        <strain evidence="1">26406</strain>
    </source>
</reference>
<dbReference type="Proteomes" id="UP000030703">
    <property type="component" value="Unassembled WGS sequence"/>
</dbReference>
<reference evidence="1" key="2">
    <citation type="submission" date="2014-02" db="EMBL/GenBank/DDBJ databases">
        <title>Annotation of the Genome Sequence of Fusarium oxysporum f. sp. melonis 26406.</title>
        <authorList>
            <consortium name="The Broad Institute Genomics Platform"/>
            <person name="Ma L.-J."/>
            <person name="Corby-Kistler H."/>
            <person name="Broz K."/>
            <person name="Gale L.R."/>
            <person name="Jonkers W."/>
            <person name="O'Donnell K."/>
            <person name="Ploetz R."/>
            <person name="Steinberg C."/>
            <person name="Schwartz D.C."/>
            <person name="VanEtten H."/>
            <person name="Zhou S."/>
            <person name="Young S.K."/>
            <person name="Zeng Q."/>
            <person name="Gargeya S."/>
            <person name="Fitzgerald M."/>
            <person name="Abouelleil A."/>
            <person name="Alvarado L."/>
            <person name="Chapman S.B."/>
            <person name="Gainer-Dewar J."/>
            <person name="Goldberg J."/>
            <person name="Griggs A."/>
            <person name="Gujja S."/>
            <person name="Hansen M."/>
            <person name="Howarth C."/>
            <person name="Imamovic A."/>
            <person name="Ireland A."/>
            <person name="Larimer J."/>
            <person name="McCowan C."/>
            <person name="Murphy C."/>
            <person name="Pearson M."/>
            <person name="Poon T.W."/>
            <person name="Priest M."/>
            <person name="Roberts A."/>
            <person name="Saif S."/>
            <person name="Shea T."/>
            <person name="Sykes S."/>
            <person name="Wortman J."/>
            <person name="Nusbaum C."/>
            <person name="Birren B."/>
        </authorList>
    </citation>
    <scope>NUCLEOTIDE SEQUENCE</scope>
    <source>
        <strain evidence="1">26406</strain>
    </source>
</reference>
<evidence type="ECO:0000313" key="1">
    <source>
        <dbReference type="EMBL" id="EXK29359.1"/>
    </source>
</evidence>
<dbReference type="VEuPathDB" id="FungiDB:FOMG_14515"/>
<name>W9ZC25_FUSOX</name>